<dbReference type="EMBL" id="CAJOBJ010126446">
    <property type="protein sequence ID" value="CAF4701706.1"/>
    <property type="molecule type" value="Genomic_DNA"/>
</dbReference>
<feature type="region of interest" description="Disordered" evidence="1">
    <location>
        <begin position="1"/>
        <end position="28"/>
    </location>
</feature>
<dbReference type="AlphaFoldDB" id="A0A816YFQ6"/>
<comment type="caution">
    <text evidence="3">The sequence shown here is derived from an EMBL/GenBank/DDBJ whole genome shotgun (WGS) entry which is preliminary data.</text>
</comment>
<evidence type="ECO:0000313" key="6">
    <source>
        <dbReference type="Proteomes" id="UP000663824"/>
    </source>
</evidence>
<sequence length="103" mass="11440">MGITPTKDSTEAETSGKPQSKSVKKPICPQCGSDDIKLSSKYEYEYPNNIRGEMNINADKVRVLRTNSLYSACGSCYYYAATYHFFSTTATDNRFAADDFGCC</sequence>
<dbReference type="Proteomes" id="UP000663824">
    <property type="component" value="Unassembled WGS sequence"/>
</dbReference>
<accession>A0A816YFQ6</accession>
<protein>
    <submittedName>
        <fullName evidence="3">Uncharacterized protein</fullName>
    </submittedName>
</protein>
<evidence type="ECO:0000256" key="1">
    <source>
        <dbReference type="SAM" id="MobiDB-lite"/>
    </source>
</evidence>
<dbReference type="Proteomes" id="UP000681720">
    <property type="component" value="Unassembled WGS sequence"/>
</dbReference>
<evidence type="ECO:0000313" key="3">
    <source>
        <dbReference type="EMBL" id="CAF2161321.1"/>
    </source>
</evidence>
<proteinExistence type="predicted"/>
<evidence type="ECO:0000313" key="4">
    <source>
        <dbReference type="EMBL" id="CAF3996572.1"/>
    </source>
</evidence>
<dbReference type="EMBL" id="CAJOBI010004274">
    <property type="protein sequence ID" value="CAF3996572.1"/>
    <property type="molecule type" value="Genomic_DNA"/>
</dbReference>
<evidence type="ECO:0000313" key="5">
    <source>
        <dbReference type="EMBL" id="CAF4701706.1"/>
    </source>
</evidence>
<dbReference type="EMBL" id="CAJNOW010016009">
    <property type="protein sequence ID" value="CAF1646901.1"/>
    <property type="molecule type" value="Genomic_DNA"/>
</dbReference>
<dbReference type="Proteomes" id="UP000676336">
    <property type="component" value="Unassembled WGS sequence"/>
</dbReference>
<dbReference type="EMBL" id="CAJNRE010018086">
    <property type="protein sequence ID" value="CAF2161321.1"/>
    <property type="molecule type" value="Genomic_DNA"/>
</dbReference>
<evidence type="ECO:0000313" key="2">
    <source>
        <dbReference type="EMBL" id="CAF1646901.1"/>
    </source>
</evidence>
<reference evidence="3" key="1">
    <citation type="submission" date="2021-02" db="EMBL/GenBank/DDBJ databases">
        <authorList>
            <person name="Nowell W R."/>
        </authorList>
    </citation>
    <scope>NUCLEOTIDE SEQUENCE</scope>
</reference>
<organism evidence="3 6">
    <name type="scientific">Rotaria magnacalcarata</name>
    <dbReference type="NCBI Taxonomy" id="392030"/>
    <lineage>
        <taxon>Eukaryota</taxon>
        <taxon>Metazoa</taxon>
        <taxon>Spiralia</taxon>
        <taxon>Gnathifera</taxon>
        <taxon>Rotifera</taxon>
        <taxon>Eurotatoria</taxon>
        <taxon>Bdelloidea</taxon>
        <taxon>Philodinida</taxon>
        <taxon>Philodinidae</taxon>
        <taxon>Rotaria</taxon>
    </lineage>
</organism>
<gene>
    <name evidence="5" type="ORF">GIL414_LOCUS43092</name>
    <name evidence="2" type="ORF">KQP761_LOCUS29182</name>
    <name evidence="3" type="ORF">MBJ925_LOCUS33106</name>
    <name evidence="4" type="ORF">SMN809_LOCUS11697</name>
</gene>
<name>A0A816YFQ6_9BILA</name>
<dbReference type="Proteomes" id="UP000663834">
    <property type="component" value="Unassembled WGS sequence"/>
</dbReference>
<feature type="compositionally biased region" description="Polar residues" evidence="1">
    <location>
        <begin position="12"/>
        <end position="21"/>
    </location>
</feature>